<dbReference type="eggNOG" id="COG2956">
    <property type="taxonomic scope" value="Bacteria"/>
</dbReference>
<dbReference type="EMBL" id="CP002432">
    <property type="protein sequence ID" value="ADU65401.1"/>
    <property type="molecule type" value="Genomic_DNA"/>
</dbReference>
<dbReference type="RefSeq" id="WP_013505289.1">
    <property type="nucleotide sequence ID" value="NC_014836.1"/>
</dbReference>
<dbReference type="NCBIfam" id="NF033805">
    <property type="entry name" value="invasion_CiaB"/>
    <property type="match status" value="1"/>
</dbReference>
<organism evidence="2 3">
    <name type="scientific">Desulfurispirillum indicum (strain ATCC BAA-1389 / DSM 22839 / S5)</name>
    <dbReference type="NCBI Taxonomy" id="653733"/>
    <lineage>
        <taxon>Bacteria</taxon>
        <taxon>Pseudomonadati</taxon>
        <taxon>Chrysiogenota</taxon>
        <taxon>Chrysiogenia</taxon>
        <taxon>Chrysiogenales</taxon>
        <taxon>Chrysiogenaceae</taxon>
        <taxon>Desulfurispirillum</taxon>
    </lineage>
</organism>
<reference evidence="2 3" key="1">
    <citation type="submission" date="2010-12" db="EMBL/GenBank/DDBJ databases">
        <title>Complete sequence of Desulfurispirillum indicum S5.</title>
        <authorList>
            <consortium name="US DOE Joint Genome Institute"/>
            <person name="Lucas S."/>
            <person name="Copeland A."/>
            <person name="Lapidus A."/>
            <person name="Cheng J.-F."/>
            <person name="Goodwin L."/>
            <person name="Pitluck S."/>
            <person name="Chertkov O."/>
            <person name="Held B."/>
            <person name="Detter J.C."/>
            <person name="Han C."/>
            <person name="Tapia R."/>
            <person name="Land M."/>
            <person name="Hauser L."/>
            <person name="Kyrpides N."/>
            <person name="Ivanova N."/>
            <person name="Mikhailova N."/>
            <person name="Haggblom M."/>
            <person name="Rauschenbach I."/>
            <person name="Bini E."/>
            <person name="Woyke T."/>
        </authorList>
    </citation>
    <scope>NUCLEOTIDE SEQUENCE [LARGE SCALE GENOMIC DNA]</scope>
    <source>
        <strain evidence="3">ATCC BAA-1389 / DSM 22839 / S5</strain>
    </source>
</reference>
<evidence type="ECO:0000313" key="3">
    <source>
        <dbReference type="Proteomes" id="UP000002572"/>
    </source>
</evidence>
<evidence type="ECO:0000259" key="1">
    <source>
        <dbReference type="Pfam" id="PF25448"/>
    </source>
</evidence>
<keyword evidence="3" id="KW-1185">Reference proteome</keyword>
<dbReference type="InParanoid" id="E6W1E5"/>
<protein>
    <submittedName>
        <fullName evidence="2">CiaB protein</fullName>
    </submittedName>
</protein>
<accession>E6W1E5</accession>
<dbReference type="HOGENOM" id="CLU_028662_0_0_0"/>
<dbReference type="STRING" id="653733.Selin_0653"/>
<name>E6W1E5_DESIS</name>
<dbReference type="InterPro" id="IPR057219">
    <property type="entry name" value="DUF7897"/>
</dbReference>
<dbReference type="KEGG" id="din:Selin_0653"/>
<proteinExistence type="predicted"/>
<evidence type="ECO:0000313" key="2">
    <source>
        <dbReference type="EMBL" id="ADU65401.1"/>
    </source>
</evidence>
<dbReference type="AlphaFoldDB" id="E6W1E5"/>
<dbReference type="Pfam" id="PF25448">
    <property type="entry name" value="DUF7897"/>
    <property type="match status" value="1"/>
</dbReference>
<gene>
    <name evidence="2" type="ordered locus">Selin_0653</name>
</gene>
<feature type="domain" description="DUF7897" evidence="1">
    <location>
        <begin position="7"/>
        <end position="607"/>
    </location>
</feature>
<sequence>MEKKFFDDLQKLYDLSHQQYVKRASWYRVLDGEFPARRQQIDAFLTSIDLEPTREHRLAILTRLIHLRTDALVQALKQAGHDQPHINRAKAEAYAWSARLHQDDHRALLEHVDEQKLLTPYYRAFLHGVHRTGLEFSHWHPQWTRHIIETVNPSLEEEHGSEAVLWLREQGLLDPGHDGEEADRCYSALVKQGQRWHSLAYAEVFPTQIQRIVASLHQFMDELARNTDGVFGLELVHRHYLQALVDAFSERDTAQLVRRWAHVDRCWMADSGPLQIGHPLEYYEDHYRKAVAPEWDLRMINPALQEENHRQQQVQAMFDQLSQQLQAHGHPAIRASQENLRRTRLFLGRPLLYYGSDLEGLFSAQVVPNDEVISASCGKKIFAFADMVLEAQRSRPFMKIHRLVYGDDFEQRFRHYLFCQPGQWHQVYDALTVGHEYGHVLWMDAETETAMNRTGNFKNIEEFKATAGGLVTLFEQQADDTQLIARAVDDTIRRSVGLIAWMESDEVLPYYVEGLLHLHGLFASGILSFQGQQLRICTESATIGTLVSWYQDIYRRLARHYLAKQDAMEFLQEYVCREEKRLLPRQEQARRFVEYYWKLYQESGCVVDDEDHPDRWRALSQ</sequence>
<dbReference type="Proteomes" id="UP000002572">
    <property type="component" value="Chromosome"/>
</dbReference>